<accession>A0A7S3LLH6</accession>
<proteinExistence type="predicted"/>
<evidence type="ECO:0000256" key="1">
    <source>
        <dbReference type="SAM" id="Phobius"/>
    </source>
</evidence>
<keyword evidence="1" id="KW-0472">Membrane</keyword>
<gene>
    <name evidence="2" type="ORF">ASTO00021_LOCUS4749</name>
</gene>
<organism evidence="2">
    <name type="scientific">Aplanochytrium stocchinoi</name>
    <dbReference type="NCBI Taxonomy" id="215587"/>
    <lineage>
        <taxon>Eukaryota</taxon>
        <taxon>Sar</taxon>
        <taxon>Stramenopiles</taxon>
        <taxon>Bigyra</taxon>
        <taxon>Labyrinthulomycetes</taxon>
        <taxon>Thraustochytrida</taxon>
        <taxon>Thraustochytriidae</taxon>
        <taxon>Aplanochytrium</taxon>
    </lineage>
</organism>
<sequence length="391" mass="42812">MGVLKLKLMPPRNILFRDVLPFVWTVYLIHGGFGFCSKVSVSSMGSSRELEPYSMDCLRPTIDGQYPPCDPSGIENICCFGLDCLPVPETKYEEISSLDRESKLKLKLQTNTVHKCINRFQAGQPGSPECLKVDKNGIFPVCDPRNKNGNCCIGLMCVENPAKKGDFRCANKIEMNFNPIGGDLSKPGGGYDPTKFIPNPSQYVPGPANDFVPHVKQTVKKAGVASLTSQYQPQTPSNFMLRKQKSKQHVVSHIVGDVSLTGSPACLIVGKTGFPPCDPKVRNGNCCIGLECIENPRKKGDFRCANKIESAFNPVGTDLSKPGAEQDPTDFVHAYVTKPKSVMLLRQDLLNAKGKRSYALVSLSLSLIIMGGSLMVAWVSGWRRSGYNSIK</sequence>
<keyword evidence="1" id="KW-1133">Transmembrane helix</keyword>
<protein>
    <submittedName>
        <fullName evidence="2">Uncharacterized protein</fullName>
    </submittedName>
</protein>
<dbReference type="AlphaFoldDB" id="A0A7S3LLH6"/>
<reference evidence="2" key="1">
    <citation type="submission" date="2021-01" db="EMBL/GenBank/DDBJ databases">
        <authorList>
            <person name="Corre E."/>
            <person name="Pelletier E."/>
            <person name="Niang G."/>
            <person name="Scheremetjew M."/>
            <person name="Finn R."/>
            <person name="Kale V."/>
            <person name="Holt S."/>
            <person name="Cochrane G."/>
            <person name="Meng A."/>
            <person name="Brown T."/>
            <person name="Cohen L."/>
        </authorList>
    </citation>
    <scope>NUCLEOTIDE SEQUENCE</scope>
    <source>
        <strain evidence="2">GSBS06</strain>
    </source>
</reference>
<keyword evidence="1" id="KW-0812">Transmembrane</keyword>
<evidence type="ECO:0000313" key="2">
    <source>
        <dbReference type="EMBL" id="CAE0434451.1"/>
    </source>
</evidence>
<feature type="transmembrane region" description="Helical" evidence="1">
    <location>
        <begin position="358"/>
        <end position="379"/>
    </location>
</feature>
<dbReference type="EMBL" id="HBIN01006495">
    <property type="protein sequence ID" value="CAE0434451.1"/>
    <property type="molecule type" value="Transcribed_RNA"/>
</dbReference>
<name>A0A7S3LLH6_9STRA</name>